<organism evidence="2 3">
    <name type="scientific">Necator americanus</name>
    <name type="common">Human hookworm</name>
    <dbReference type="NCBI Taxonomy" id="51031"/>
    <lineage>
        <taxon>Eukaryota</taxon>
        <taxon>Metazoa</taxon>
        <taxon>Ecdysozoa</taxon>
        <taxon>Nematoda</taxon>
        <taxon>Chromadorea</taxon>
        <taxon>Rhabditida</taxon>
        <taxon>Rhabditina</taxon>
        <taxon>Rhabditomorpha</taxon>
        <taxon>Strongyloidea</taxon>
        <taxon>Ancylostomatidae</taxon>
        <taxon>Bunostominae</taxon>
        <taxon>Necator</taxon>
    </lineage>
</organism>
<keyword evidence="3" id="KW-1185">Reference proteome</keyword>
<evidence type="ECO:0000313" key="2">
    <source>
        <dbReference type="EMBL" id="ETN69819.1"/>
    </source>
</evidence>
<feature type="region of interest" description="Disordered" evidence="1">
    <location>
        <begin position="46"/>
        <end position="71"/>
    </location>
</feature>
<reference evidence="3" key="1">
    <citation type="journal article" date="2014" name="Nat. Genet.">
        <title>Genome of the human hookworm Necator americanus.</title>
        <authorList>
            <person name="Tang Y.T."/>
            <person name="Gao X."/>
            <person name="Rosa B.A."/>
            <person name="Abubucker S."/>
            <person name="Hallsworth-Pepin K."/>
            <person name="Martin J."/>
            <person name="Tyagi R."/>
            <person name="Heizer E."/>
            <person name="Zhang X."/>
            <person name="Bhonagiri-Palsikar V."/>
            <person name="Minx P."/>
            <person name="Warren W.C."/>
            <person name="Wang Q."/>
            <person name="Zhan B."/>
            <person name="Hotez P.J."/>
            <person name="Sternberg P.W."/>
            <person name="Dougall A."/>
            <person name="Gaze S.T."/>
            <person name="Mulvenna J."/>
            <person name="Sotillo J."/>
            <person name="Ranganathan S."/>
            <person name="Rabelo E.M."/>
            <person name="Wilson R.K."/>
            <person name="Felgner P.L."/>
            <person name="Bethony J."/>
            <person name="Hawdon J.M."/>
            <person name="Gasser R.B."/>
            <person name="Loukas A."/>
            <person name="Mitreva M."/>
        </authorList>
    </citation>
    <scope>NUCLEOTIDE SEQUENCE [LARGE SCALE GENOMIC DNA]</scope>
</reference>
<dbReference type="Proteomes" id="UP000053676">
    <property type="component" value="Unassembled WGS sequence"/>
</dbReference>
<accession>W2SJK9</accession>
<dbReference type="STRING" id="51031.W2SJK9"/>
<evidence type="ECO:0000313" key="3">
    <source>
        <dbReference type="Proteomes" id="UP000053676"/>
    </source>
</evidence>
<protein>
    <submittedName>
        <fullName evidence="2">Uncharacterized protein</fullName>
    </submittedName>
</protein>
<gene>
    <name evidence="2" type="ORF">NECAME_15079</name>
</gene>
<proteinExistence type="predicted"/>
<feature type="compositionally biased region" description="Basic and acidic residues" evidence="1">
    <location>
        <begin position="51"/>
        <end position="62"/>
    </location>
</feature>
<dbReference type="OrthoDB" id="275301at2759"/>
<dbReference type="AlphaFoldDB" id="W2SJK9"/>
<name>W2SJK9_NECAM</name>
<sequence>MEPNKRDVDDDSKFKSPNKVTFKSRLKASLKSVQIEASSLMQDPLVYNRRTTPEKERRRKTDTATISTKWP</sequence>
<dbReference type="KEGG" id="nai:NECAME_15079"/>
<evidence type="ECO:0000256" key="1">
    <source>
        <dbReference type="SAM" id="MobiDB-lite"/>
    </source>
</evidence>
<dbReference type="EMBL" id="KI669047">
    <property type="protein sequence ID" value="ETN69819.1"/>
    <property type="molecule type" value="Genomic_DNA"/>
</dbReference>